<feature type="region of interest" description="Disordered" evidence="8">
    <location>
        <begin position="79"/>
        <end position="225"/>
    </location>
</feature>
<evidence type="ECO:0000256" key="8">
    <source>
        <dbReference type="SAM" id="MobiDB-lite"/>
    </source>
</evidence>
<feature type="region of interest" description="Disordered" evidence="8">
    <location>
        <begin position="753"/>
        <end position="775"/>
    </location>
</feature>
<dbReference type="Proteomes" id="UP000078550">
    <property type="component" value="Unassembled WGS sequence"/>
</dbReference>
<comment type="subcellular location">
    <subcellularLocation>
        <location evidence="1">Nucleus</location>
    </subcellularLocation>
</comment>
<sequence length="838" mass="96609">MISNSKEEEKKYQNIITEKLRELLGEYEVDILTEYVWHMAGNVKSSSEFMCNELKDFLGDHTTFFVNWLMKLMNDMKKPKKLDTVSKSEKSVKSGSARDRQHEERSRSDRSRDSRTRNSITQSRRAKGYQKEYDSRGREFIGMRRKSRSYHSRSSRASFNDGDSISRRRSKKRQKRGMSMRSSSSSASTRKFHYDRNKPRTKKNDKGGREVDKLKSKEKYRRIGRSTSRSFSPNRIIYVEKETEEAEEKARKEEALMERSNNTEIEEKKRNSITDEYSYNEKKNKAILKPNPRFVGDKPVPYLQPSVTNVNTRDMPTYHANGYGYENVCVSRNYYQGNYTMSSQNEIDTMNSGMGSGNFIGSGTSNFLNARYPNNNVQQKNVNCKMNMGKGIVVPPPQPSFMSTNRYQNSINSNNFLFQKNNMMNVNIPNAPSNDKFITPTFTKRNSSMNVRNPHNNLFMNTSNNNYSKNYMNSQNNLKNNNKNQNEYVDVNPNKQPFHGPNINNKFLNESGNNFERNAMNIQSSSYITQSSGQNFPIQQNLPNVIFNSDKNSPTSHVKTNTQLSHVLDKNALGEIEGNITNLHNANAEANQVFTREDAADVSSAVVKIPKKCLYLPNCQYGDKCRYIHPVENCRNWPYCAFGSECIYIHPNVPCKFGLYCANYYCNYSHDHVDISNLPEIGTNGYYLNKKLINNNDRGANSGNFDDKVAQISISMPKTPPEMKKDKNKNEYNENEYIENLLEVEKQELKGITNEHALNESPIEERKQQKEEEEEEIVIDNVNDITEENYLLLSNGKENENEAVDYNCFDIVINPDNTEEKGSLENVVSKSQDLAENN</sequence>
<dbReference type="EMBL" id="FLRE01000034">
    <property type="protein sequence ID" value="SBT32362.1"/>
    <property type="molecule type" value="Genomic_DNA"/>
</dbReference>
<dbReference type="AlphaFoldDB" id="A0A1A8YLD4"/>
<dbReference type="GO" id="GO:0008270">
    <property type="term" value="F:zinc ion binding"/>
    <property type="evidence" value="ECO:0007669"/>
    <property type="project" value="UniProtKB-KW"/>
</dbReference>
<feature type="compositionally biased region" description="Basic and acidic residues" evidence="8">
    <location>
        <begin position="192"/>
        <end position="217"/>
    </location>
</feature>
<accession>A0A1A8YLD4</accession>
<keyword evidence="4" id="KW-0677">Repeat</keyword>
<gene>
    <name evidence="9" type="ORF">POVWA2_009150</name>
</gene>
<reference evidence="10" key="1">
    <citation type="submission" date="2016-05" db="EMBL/GenBank/DDBJ databases">
        <authorList>
            <person name="Naeem Raeece"/>
        </authorList>
    </citation>
    <scope>NUCLEOTIDE SEQUENCE [LARGE SCALE GENOMIC DNA]</scope>
</reference>
<evidence type="ECO:0000313" key="9">
    <source>
        <dbReference type="EMBL" id="SBT32362.1"/>
    </source>
</evidence>
<dbReference type="GO" id="GO:0005634">
    <property type="term" value="C:nucleus"/>
    <property type="evidence" value="ECO:0007669"/>
    <property type="project" value="UniProtKB-SubCell"/>
</dbReference>
<dbReference type="GO" id="GO:0005737">
    <property type="term" value="C:cytoplasm"/>
    <property type="evidence" value="ECO:0007669"/>
    <property type="project" value="TreeGrafter"/>
</dbReference>
<dbReference type="PANTHER" id="PTHR14738">
    <property type="entry name" value="ZINC FINGER CCCH DOMAIN-CONTAINING PROTEIN 14"/>
    <property type="match status" value="1"/>
</dbReference>
<name>A0A1A8YLD4_PLAOA</name>
<dbReference type="GO" id="GO:0043488">
    <property type="term" value="P:regulation of mRNA stability"/>
    <property type="evidence" value="ECO:0007669"/>
    <property type="project" value="InterPro"/>
</dbReference>
<comment type="similarity">
    <text evidence="2">Belongs to the ZC3H14 family.</text>
</comment>
<evidence type="ECO:0000256" key="7">
    <source>
        <dbReference type="ARBA" id="ARBA00023242"/>
    </source>
</evidence>
<evidence type="ECO:0000256" key="3">
    <source>
        <dbReference type="ARBA" id="ARBA00022723"/>
    </source>
</evidence>
<keyword evidence="6" id="KW-0862">Zinc</keyword>
<feature type="compositionally biased region" description="Basic residues" evidence="8">
    <location>
        <begin position="167"/>
        <end position="178"/>
    </location>
</feature>
<evidence type="ECO:0000313" key="10">
    <source>
        <dbReference type="Proteomes" id="UP000078550"/>
    </source>
</evidence>
<dbReference type="Gene3D" id="4.10.1000.30">
    <property type="match status" value="1"/>
</dbReference>
<feature type="compositionally biased region" description="Basic and acidic residues" evidence="8">
    <location>
        <begin position="79"/>
        <end position="116"/>
    </location>
</feature>
<keyword evidence="7" id="KW-0539">Nucleus</keyword>
<evidence type="ECO:0000256" key="5">
    <source>
        <dbReference type="ARBA" id="ARBA00022771"/>
    </source>
</evidence>
<dbReference type="GO" id="GO:0008143">
    <property type="term" value="F:poly(A) binding"/>
    <property type="evidence" value="ECO:0007669"/>
    <property type="project" value="InterPro"/>
</dbReference>
<dbReference type="InterPro" id="IPR040366">
    <property type="entry name" value="Nab2/ZC3H14"/>
</dbReference>
<evidence type="ECO:0000256" key="1">
    <source>
        <dbReference type="ARBA" id="ARBA00004123"/>
    </source>
</evidence>
<dbReference type="Pfam" id="PF14608">
    <property type="entry name" value="zf-CCCH_2"/>
    <property type="match status" value="3"/>
</dbReference>
<evidence type="ECO:0000256" key="4">
    <source>
        <dbReference type="ARBA" id="ARBA00022737"/>
    </source>
</evidence>
<keyword evidence="5" id="KW-0863">Zinc-finger</keyword>
<organism evidence="9 10">
    <name type="scientific">Plasmodium ovale wallikeri</name>
    <dbReference type="NCBI Taxonomy" id="864142"/>
    <lineage>
        <taxon>Eukaryota</taxon>
        <taxon>Sar</taxon>
        <taxon>Alveolata</taxon>
        <taxon>Apicomplexa</taxon>
        <taxon>Aconoidasida</taxon>
        <taxon>Haemosporida</taxon>
        <taxon>Plasmodiidae</taxon>
        <taxon>Plasmodium</taxon>
        <taxon>Plasmodium (Plasmodium)</taxon>
    </lineage>
</organism>
<proteinExistence type="inferred from homology"/>
<protein>
    <submittedName>
        <fullName evidence="9">Nuclear polyadenylated RNA-binding protein NAB2, putative (NAB2)</fullName>
    </submittedName>
</protein>
<feature type="compositionally biased region" description="Basic and acidic residues" evidence="8">
    <location>
        <begin position="129"/>
        <end position="142"/>
    </location>
</feature>
<evidence type="ECO:0000256" key="2">
    <source>
        <dbReference type="ARBA" id="ARBA00008423"/>
    </source>
</evidence>
<evidence type="ECO:0000256" key="6">
    <source>
        <dbReference type="ARBA" id="ARBA00022833"/>
    </source>
</evidence>
<dbReference type="PANTHER" id="PTHR14738:SF29">
    <property type="entry name" value="ZINC FINGER CCCH DOMAIN-CONTAINING PROTEIN 14"/>
    <property type="match status" value="1"/>
</dbReference>
<feature type="compositionally biased region" description="Low complexity" evidence="8">
    <location>
        <begin position="179"/>
        <end position="189"/>
    </location>
</feature>
<feature type="compositionally biased region" description="Basic residues" evidence="8">
    <location>
        <begin position="143"/>
        <end position="154"/>
    </location>
</feature>
<keyword evidence="3" id="KW-0479">Metal-binding</keyword>